<evidence type="ECO:0000313" key="1">
    <source>
        <dbReference type="EMBL" id="BAD94913.1"/>
    </source>
</evidence>
<gene>
    <name evidence="1" type="ordered locus">At2g41960</name>
</gene>
<sequence>MGYYHQAPVSWSSASTNGLMQFPHPNHYVYTGPLGYSLNGESPLCMQYGTPLNHSAAPFFNSGPVPIFHPFAETNTMNTVDQAQPLEPLEHSFLKEANERRFNEMPLMETPRKRCPQTDSDENFSLFHFGGPVALSTGSKANPARSKDGILEDFSLQFSGDHVFGDPTGNSKKEKENTVGEEYNLFATSNSLRFSIF</sequence>
<dbReference type="PANTHER" id="PTHR16897:SF2">
    <property type="entry name" value="OS03G0226600 PROTEIN"/>
    <property type="match status" value="1"/>
</dbReference>
<protein>
    <submittedName>
        <fullName evidence="1">Uncharacterized protein At2g41960</fullName>
    </submittedName>
</protein>
<dbReference type="EMBL" id="AK222074">
    <property type="protein sequence ID" value="BAD94913.1"/>
    <property type="molecule type" value="mRNA"/>
</dbReference>
<organism evidence="1">
    <name type="scientific">Arabidopsis thaliana</name>
    <name type="common">Mouse-ear cress</name>
    <dbReference type="NCBI Taxonomy" id="3702"/>
    <lineage>
        <taxon>Eukaryota</taxon>
        <taxon>Viridiplantae</taxon>
        <taxon>Streptophyta</taxon>
        <taxon>Embryophyta</taxon>
        <taxon>Tracheophyta</taxon>
        <taxon>Spermatophyta</taxon>
        <taxon>Magnoliopsida</taxon>
        <taxon>eudicotyledons</taxon>
        <taxon>Gunneridae</taxon>
        <taxon>Pentapetalae</taxon>
        <taxon>rosids</taxon>
        <taxon>malvids</taxon>
        <taxon>Brassicales</taxon>
        <taxon>Brassicaceae</taxon>
        <taxon>Camelineae</taxon>
        <taxon>Arabidopsis</taxon>
    </lineage>
</organism>
<dbReference type="PANTHER" id="PTHR16897">
    <property type="entry name" value="OS10G0105400 PROTEIN"/>
    <property type="match status" value="1"/>
</dbReference>
<reference evidence="1" key="1">
    <citation type="submission" date="2005-03" db="EMBL/GenBank/DDBJ databases">
        <title>Large-scale analysis of RIKEN Arabidopsis full-length (RAFL) cDNAs.</title>
        <authorList>
            <person name="Totoki Y."/>
            <person name="Seki M."/>
            <person name="Ishida J."/>
            <person name="Nakajima M."/>
            <person name="Enju A."/>
            <person name="Kamiya A."/>
            <person name="Narusaka M."/>
            <person name="Shin-i T."/>
            <person name="Nakagawa M."/>
            <person name="Sakamoto N."/>
            <person name="Oishi K."/>
            <person name="Kohara Y."/>
            <person name="Kobayashi M."/>
            <person name="Toyoda A."/>
            <person name="Sakaki Y."/>
            <person name="Sakurai T."/>
            <person name="Iida K."/>
            <person name="Akiyama K."/>
            <person name="Satou M."/>
            <person name="Toyoda T."/>
            <person name="Konagaya A."/>
            <person name="Carninci P."/>
            <person name="Kawai J."/>
            <person name="Hayashizaki Y."/>
            <person name="Shinozaki K."/>
        </authorList>
    </citation>
    <scope>NUCLEOTIDE SEQUENCE</scope>
</reference>
<name>Q56WG7_ARATH</name>
<accession>Q56WG7</accession>
<dbReference type="AlphaFoldDB" id="Q56WG7"/>
<proteinExistence type="evidence at transcript level"/>